<feature type="domain" description="SAC3/GANP/THP3 conserved" evidence="1">
    <location>
        <begin position="21"/>
        <end position="315"/>
    </location>
</feature>
<dbReference type="STRING" id="278856.A0A212EHM4"/>
<dbReference type="PANTHER" id="PTHR12436:SF38">
    <property type="entry name" value="SAC3 DOMAIN-CONTAINING PROTEIN 1"/>
    <property type="match status" value="1"/>
</dbReference>
<dbReference type="AlphaFoldDB" id="A0A212EHM4"/>
<dbReference type="KEGG" id="dpl:KGM_212424"/>
<dbReference type="GO" id="GO:0051225">
    <property type="term" value="P:spindle assembly"/>
    <property type="evidence" value="ECO:0007669"/>
    <property type="project" value="TreeGrafter"/>
</dbReference>
<dbReference type="InterPro" id="IPR005062">
    <property type="entry name" value="SAC3/GANP/THP3_conserved"/>
</dbReference>
<dbReference type="Proteomes" id="UP000007151">
    <property type="component" value="Unassembled WGS sequence"/>
</dbReference>
<dbReference type="GO" id="GO:0005813">
    <property type="term" value="C:centrosome"/>
    <property type="evidence" value="ECO:0007669"/>
    <property type="project" value="TreeGrafter"/>
</dbReference>
<dbReference type="PANTHER" id="PTHR12436">
    <property type="entry name" value="80 KDA MCM3-ASSOCIATED PROTEIN"/>
    <property type="match status" value="1"/>
</dbReference>
<protein>
    <submittedName>
        <fullName evidence="2">SAC3 domain-containing protein 1</fullName>
    </submittedName>
</protein>
<evidence type="ECO:0000313" key="2">
    <source>
        <dbReference type="EMBL" id="OWR40971.1"/>
    </source>
</evidence>
<accession>A0A212EHM4</accession>
<keyword evidence="3" id="KW-1185">Reference proteome</keyword>
<proteinExistence type="predicted"/>
<dbReference type="EMBL" id="AGBW02014864">
    <property type="protein sequence ID" value="OWR40971.1"/>
    <property type="molecule type" value="Genomic_DNA"/>
</dbReference>
<comment type="caution">
    <text evidence="2">The sequence shown here is derived from an EMBL/GenBank/DDBJ whole genome shotgun (WGS) entry which is preliminary data.</text>
</comment>
<sequence>MDSRNLNKDGETCIHGTCLDMCPPQEMNLRKREKLVHKLEVTTEGYKLVKCYSRSAADSNMAVPSQLRPFPTLMTTTQYLLLNVSKRKDVKMSVIYNFLDDRLRSVRQDMTIQRLQPEECVKLLEPMIRFYCYYSYRLCKYPLREFDPVLNKKYLLECMKWFLACCDALEKTDLESMTDILKDLNLNKDNILSCDRTLVESLYVLCNLSDIHPLYRYLSLPNHLKRSKLKLAYEIAVANMLGNYVRVWRLAEQLCPLTFAALCLHLPTMQKRGLRVISSAYNSKRLNVPTKVIQQWLGFNSEEEVRVMCAYYGQTATDVVCFNNALFKSDAEVPQPKQHHMARISRLALGDVMFYTI</sequence>
<organism evidence="2 3">
    <name type="scientific">Danaus plexippus plexippus</name>
    <dbReference type="NCBI Taxonomy" id="278856"/>
    <lineage>
        <taxon>Eukaryota</taxon>
        <taxon>Metazoa</taxon>
        <taxon>Ecdysozoa</taxon>
        <taxon>Arthropoda</taxon>
        <taxon>Hexapoda</taxon>
        <taxon>Insecta</taxon>
        <taxon>Pterygota</taxon>
        <taxon>Neoptera</taxon>
        <taxon>Endopterygota</taxon>
        <taxon>Lepidoptera</taxon>
        <taxon>Glossata</taxon>
        <taxon>Ditrysia</taxon>
        <taxon>Papilionoidea</taxon>
        <taxon>Nymphalidae</taxon>
        <taxon>Danainae</taxon>
        <taxon>Danaini</taxon>
        <taxon>Danaina</taxon>
        <taxon>Danaus</taxon>
        <taxon>Danaus</taxon>
    </lineage>
</organism>
<dbReference type="Pfam" id="PF03399">
    <property type="entry name" value="SAC3_GANP"/>
    <property type="match status" value="1"/>
</dbReference>
<dbReference type="FunCoup" id="A0A212EHM4">
    <property type="interactions" value="70"/>
</dbReference>
<evidence type="ECO:0000259" key="1">
    <source>
        <dbReference type="Pfam" id="PF03399"/>
    </source>
</evidence>
<evidence type="ECO:0000313" key="3">
    <source>
        <dbReference type="Proteomes" id="UP000007151"/>
    </source>
</evidence>
<reference evidence="2 3" key="1">
    <citation type="journal article" date="2011" name="Cell">
        <title>The monarch butterfly genome yields insights into long-distance migration.</title>
        <authorList>
            <person name="Zhan S."/>
            <person name="Merlin C."/>
            <person name="Boore J.L."/>
            <person name="Reppert S.M."/>
        </authorList>
    </citation>
    <scope>NUCLEOTIDE SEQUENCE [LARGE SCALE GENOMIC DNA]</scope>
    <source>
        <strain evidence="2">F-2</strain>
    </source>
</reference>
<dbReference type="InParanoid" id="A0A212EHM4"/>
<dbReference type="Gene3D" id="1.25.40.990">
    <property type="match status" value="1"/>
</dbReference>
<dbReference type="GO" id="GO:0051298">
    <property type="term" value="P:centrosome duplication"/>
    <property type="evidence" value="ECO:0007669"/>
    <property type="project" value="TreeGrafter"/>
</dbReference>
<dbReference type="eggNOG" id="KOG1860">
    <property type="taxonomic scope" value="Eukaryota"/>
</dbReference>
<dbReference type="InterPro" id="IPR045107">
    <property type="entry name" value="SAC3/GANP/THP3"/>
</dbReference>
<dbReference type="GO" id="GO:0005634">
    <property type="term" value="C:nucleus"/>
    <property type="evidence" value="ECO:0007669"/>
    <property type="project" value="TreeGrafter"/>
</dbReference>
<name>A0A212EHM4_DANPL</name>
<dbReference type="GO" id="GO:0005819">
    <property type="term" value="C:spindle"/>
    <property type="evidence" value="ECO:0007669"/>
    <property type="project" value="TreeGrafter"/>
</dbReference>
<gene>
    <name evidence="2" type="ORF">KGM_212424</name>
</gene>